<dbReference type="FunFam" id="1.10.287.130:FF:000001">
    <property type="entry name" value="Two-component sensor histidine kinase"/>
    <property type="match status" value="1"/>
</dbReference>
<evidence type="ECO:0000256" key="10">
    <source>
        <dbReference type="ARBA" id="ARBA00022840"/>
    </source>
</evidence>
<keyword evidence="13 14" id="KW-0472">Membrane</keyword>
<dbReference type="PANTHER" id="PTHR45528">
    <property type="entry name" value="SENSOR HISTIDINE KINASE CPXA"/>
    <property type="match status" value="1"/>
</dbReference>
<dbReference type="InterPro" id="IPR036890">
    <property type="entry name" value="HATPase_C_sf"/>
</dbReference>
<dbReference type="AlphaFoldDB" id="A0A1G5RYN2"/>
<dbReference type="RefSeq" id="WP_242870839.1">
    <property type="nucleotide sequence ID" value="NZ_FMWL01000006.1"/>
</dbReference>
<dbReference type="Pfam" id="PF02518">
    <property type="entry name" value="HATPase_c"/>
    <property type="match status" value="1"/>
</dbReference>
<dbReference type="Gene3D" id="1.10.287.130">
    <property type="match status" value="1"/>
</dbReference>
<organism evidence="16 17">
    <name type="scientific">Acidaminobacter hydrogenoformans DSM 2784</name>
    <dbReference type="NCBI Taxonomy" id="1120920"/>
    <lineage>
        <taxon>Bacteria</taxon>
        <taxon>Bacillati</taxon>
        <taxon>Bacillota</taxon>
        <taxon>Clostridia</taxon>
        <taxon>Peptostreptococcales</taxon>
        <taxon>Acidaminobacteraceae</taxon>
        <taxon>Acidaminobacter</taxon>
    </lineage>
</organism>
<sequence length="647" mass="71229">MDTKLKSWTNWSRHWFTKATVILLILAAGLIFSNTLFDEAEGTLFDFDYRSSQAYKDLDTAYDLLFEAISETPAAVQEAPGAESSGLEWESLKNRLPEGALDRHYFMLLKDGNLLSSNLEGLTATEDFYTLVDAHSELAGPSEGMTILIGLRRDIARDAANTWHETWLEENTPILILLTACILIMLSGLIYLAAVAGRRPHSDELHFLKADRIFTDLGLALWAGLQILLLGLFGEILRFADSEWQLLTKPAAGLFLTLSGGMALYAWSLFWKRLKTGSLLRHTFVVWCASKCFGALAKPLRKAARRLKSGPVDRMPLLIATGFLALNAFTILFGGLLTAAMGFAGFLLGSVVYLAGIALLALYLIRQDQVLARIENGLAAIEAGALSIQIVPEGPARLKSISSKVRQLADGYQTALESALKSERMKTELITNVSHDLKTPLTSILNYIDLLKRAGLTAPEAPEYLKVLDQKSQRLKTLTEDLFEAAKASSGSLSVQAEPLALQEFLLQSAGEVRDRMEQAQLDLKLTLPPQDPPITVYADGRHLWRIIENLFLNVLNYAMPGSRVYLDLKNDETNAVITMKNISALPLTDLDETLTDRFVRGDAARSTEGSGLGLAIAKSLAELQKGHFAIETDGDLFKAILTLPRM</sequence>
<comment type="catalytic activity">
    <reaction evidence="1">
        <text>ATP + protein L-histidine = ADP + protein N-phospho-L-histidine.</text>
        <dbReference type="EC" id="2.7.13.3"/>
    </reaction>
</comment>
<dbReference type="PANTHER" id="PTHR45528:SF1">
    <property type="entry name" value="SENSOR HISTIDINE KINASE CPXA"/>
    <property type="match status" value="1"/>
</dbReference>
<evidence type="ECO:0000256" key="2">
    <source>
        <dbReference type="ARBA" id="ARBA00004651"/>
    </source>
</evidence>
<feature type="transmembrane region" description="Helical" evidence="14">
    <location>
        <begin position="315"/>
        <end position="337"/>
    </location>
</feature>
<evidence type="ECO:0000256" key="7">
    <source>
        <dbReference type="ARBA" id="ARBA00022692"/>
    </source>
</evidence>
<evidence type="ECO:0000313" key="17">
    <source>
        <dbReference type="Proteomes" id="UP000199208"/>
    </source>
</evidence>
<dbReference type="GO" id="GO:0005886">
    <property type="term" value="C:plasma membrane"/>
    <property type="evidence" value="ECO:0007669"/>
    <property type="project" value="UniProtKB-SubCell"/>
</dbReference>
<gene>
    <name evidence="16" type="ORF">SAMN03080599_01597</name>
</gene>
<keyword evidence="9 16" id="KW-0418">Kinase</keyword>
<evidence type="ECO:0000256" key="13">
    <source>
        <dbReference type="ARBA" id="ARBA00023136"/>
    </source>
</evidence>
<feature type="domain" description="Histidine kinase" evidence="15">
    <location>
        <begin position="432"/>
        <end position="647"/>
    </location>
</feature>
<evidence type="ECO:0000256" key="8">
    <source>
        <dbReference type="ARBA" id="ARBA00022741"/>
    </source>
</evidence>
<keyword evidence="17" id="KW-1185">Reference proteome</keyword>
<evidence type="ECO:0000256" key="9">
    <source>
        <dbReference type="ARBA" id="ARBA00022777"/>
    </source>
</evidence>
<evidence type="ECO:0000256" key="1">
    <source>
        <dbReference type="ARBA" id="ARBA00000085"/>
    </source>
</evidence>
<evidence type="ECO:0000256" key="5">
    <source>
        <dbReference type="ARBA" id="ARBA00022553"/>
    </source>
</evidence>
<keyword evidence="6" id="KW-0808">Transferase</keyword>
<dbReference type="PROSITE" id="PS50109">
    <property type="entry name" value="HIS_KIN"/>
    <property type="match status" value="1"/>
</dbReference>
<dbReference type="Gene3D" id="3.30.565.10">
    <property type="entry name" value="Histidine kinase-like ATPase, C-terminal domain"/>
    <property type="match status" value="1"/>
</dbReference>
<keyword evidence="12" id="KW-0902">Two-component regulatory system</keyword>
<feature type="transmembrane region" description="Helical" evidence="14">
    <location>
        <begin position="21"/>
        <end position="37"/>
    </location>
</feature>
<evidence type="ECO:0000256" key="11">
    <source>
        <dbReference type="ARBA" id="ARBA00022989"/>
    </source>
</evidence>
<dbReference type="SMART" id="SM00387">
    <property type="entry name" value="HATPase_c"/>
    <property type="match status" value="1"/>
</dbReference>
<dbReference type="CDD" id="cd00082">
    <property type="entry name" value="HisKA"/>
    <property type="match status" value="1"/>
</dbReference>
<accession>A0A1G5RYN2</accession>
<dbReference type="InterPro" id="IPR003594">
    <property type="entry name" value="HATPase_dom"/>
</dbReference>
<dbReference type="InterPro" id="IPR036097">
    <property type="entry name" value="HisK_dim/P_sf"/>
</dbReference>
<evidence type="ECO:0000256" key="12">
    <source>
        <dbReference type="ARBA" id="ARBA00023012"/>
    </source>
</evidence>
<dbReference type="Proteomes" id="UP000199208">
    <property type="component" value="Unassembled WGS sequence"/>
</dbReference>
<keyword evidence="4" id="KW-1003">Cell membrane</keyword>
<dbReference type="SUPFAM" id="SSF55874">
    <property type="entry name" value="ATPase domain of HSP90 chaperone/DNA topoisomerase II/histidine kinase"/>
    <property type="match status" value="1"/>
</dbReference>
<dbReference type="InterPro" id="IPR050398">
    <property type="entry name" value="HssS/ArlS-like"/>
</dbReference>
<evidence type="ECO:0000256" key="4">
    <source>
        <dbReference type="ARBA" id="ARBA00022475"/>
    </source>
</evidence>
<dbReference type="EC" id="2.7.13.3" evidence="3"/>
<dbReference type="GO" id="GO:0005524">
    <property type="term" value="F:ATP binding"/>
    <property type="evidence" value="ECO:0007669"/>
    <property type="project" value="UniProtKB-KW"/>
</dbReference>
<dbReference type="InterPro" id="IPR003661">
    <property type="entry name" value="HisK_dim/P_dom"/>
</dbReference>
<dbReference type="Pfam" id="PF00512">
    <property type="entry name" value="HisKA"/>
    <property type="match status" value="1"/>
</dbReference>
<evidence type="ECO:0000313" key="16">
    <source>
        <dbReference type="EMBL" id="SCZ79106.1"/>
    </source>
</evidence>
<dbReference type="EMBL" id="FMWL01000006">
    <property type="protein sequence ID" value="SCZ79106.1"/>
    <property type="molecule type" value="Genomic_DNA"/>
</dbReference>
<protein>
    <recommendedName>
        <fullName evidence="3">histidine kinase</fullName>
        <ecNumber evidence="3">2.7.13.3</ecNumber>
    </recommendedName>
</protein>
<keyword evidence="11 14" id="KW-1133">Transmembrane helix</keyword>
<feature type="transmembrane region" description="Helical" evidence="14">
    <location>
        <begin position="217"/>
        <end position="240"/>
    </location>
</feature>
<feature type="transmembrane region" description="Helical" evidence="14">
    <location>
        <begin position="252"/>
        <end position="271"/>
    </location>
</feature>
<evidence type="ECO:0000256" key="6">
    <source>
        <dbReference type="ARBA" id="ARBA00022679"/>
    </source>
</evidence>
<dbReference type="SMART" id="SM00388">
    <property type="entry name" value="HisKA"/>
    <property type="match status" value="1"/>
</dbReference>
<name>A0A1G5RYN2_9FIRM</name>
<evidence type="ECO:0000256" key="3">
    <source>
        <dbReference type="ARBA" id="ARBA00012438"/>
    </source>
</evidence>
<keyword evidence="7 14" id="KW-0812">Transmembrane</keyword>
<comment type="subcellular location">
    <subcellularLocation>
        <location evidence="2">Cell membrane</location>
        <topology evidence="2">Multi-pass membrane protein</topology>
    </subcellularLocation>
</comment>
<dbReference type="SUPFAM" id="SSF47384">
    <property type="entry name" value="Homodimeric domain of signal transducing histidine kinase"/>
    <property type="match status" value="1"/>
</dbReference>
<evidence type="ECO:0000256" key="14">
    <source>
        <dbReference type="SAM" id="Phobius"/>
    </source>
</evidence>
<keyword evidence="10" id="KW-0067">ATP-binding</keyword>
<dbReference type="STRING" id="1120920.SAMN03080599_01597"/>
<reference evidence="16 17" key="1">
    <citation type="submission" date="2016-10" db="EMBL/GenBank/DDBJ databases">
        <authorList>
            <person name="de Groot N.N."/>
        </authorList>
    </citation>
    <scope>NUCLEOTIDE SEQUENCE [LARGE SCALE GENOMIC DNA]</scope>
    <source>
        <strain evidence="16 17">DSM 2784</strain>
    </source>
</reference>
<evidence type="ECO:0000259" key="15">
    <source>
        <dbReference type="PROSITE" id="PS50109"/>
    </source>
</evidence>
<keyword evidence="5" id="KW-0597">Phosphoprotein</keyword>
<feature type="transmembrane region" description="Helical" evidence="14">
    <location>
        <begin position="174"/>
        <end position="196"/>
    </location>
</feature>
<feature type="transmembrane region" description="Helical" evidence="14">
    <location>
        <begin position="343"/>
        <end position="365"/>
    </location>
</feature>
<proteinExistence type="predicted"/>
<keyword evidence="8" id="KW-0547">Nucleotide-binding</keyword>
<dbReference type="InterPro" id="IPR005467">
    <property type="entry name" value="His_kinase_dom"/>
</dbReference>
<dbReference type="GO" id="GO:0000155">
    <property type="term" value="F:phosphorelay sensor kinase activity"/>
    <property type="evidence" value="ECO:0007669"/>
    <property type="project" value="InterPro"/>
</dbReference>